<keyword evidence="3" id="KW-1185">Reference proteome</keyword>
<dbReference type="AlphaFoldDB" id="A0AA41G0K9"/>
<feature type="domain" description="DUF8048" evidence="1">
    <location>
        <begin position="15"/>
        <end position="122"/>
    </location>
</feature>
<comment type="caution">
    <text evidence="2">The sequence shown here is derived from an EMBL/GenBank/DDBJ whole genome shotgun (WGS) entry which is preliminary data.</text>
</comment>
<dbReference type="RefSeq" id="WP_162413189.1">
    <property type="nucleotide sequence ID" value="NZ_JAHQXE010000002.1"/>
</dbReference>
<accession>A0AA41G0K9</accession>
<reference evidence="2" key="1">
    <citation type="submission" date="2021-06" db="EMBL/GenBank/DDBJ databases">
        <title>New haloarchaea isolates fom saline soil.</title>
        <authorList>
            <person name="Duran-Viseras A."/>
            <person name="Sanchez-Porro C.S."/>
            <person name="Ventosa A."/>
        </authorList>
    </citation>
    <scope>NUCLEOTIDE SEQUENCE</scope>
    <source>
        <strain evidence="2">JCM 18369</strain>
    </source>
</reference>
<evidence type="ECO:0000313" key="3">
    <source>
        <dbReference type="Proteomes" id="UP001166304"/>
    </source>
</evidence>
<sequence length="129" mass="13947">MADADTGTAATESGLDSAVIERAAERAGVDERDLCDALVVLHADLIGRHGRFERTVDYVTVDGTRAYRVADDTWDELLGEFEFESAVADAARHAHTEQAKLLFAASVRGDDNFDDESGVVIGIDTAEQF</sequence>
<name>A0AA41G0K9_9EURY</name>
<evidence type="ECO:0000313" key="2">
    <source>
        <dbReference type="EMBL" id="MBV0902010.1"/>
    </source>
</evidence>
<dbReference type="InterPro" id="IPR058361">
    <property type="entry name" value="DUF8048"/>
</dbReference>
<dbReference type="Pfam" id="PF26222">
    <property type="entry name" value="DUF8048"/>
    <property type="match status" value="1"/>
</dbReference>
<protein>
    <recommendedName>
        <fullName evidence="1">DUF8048 domain-containing protein</fullName>
    </recommendedName>
</protein>
<dbReference type="EMBL" id="JAHQXE010000002">
    <property type="protein sequence ID" value="MBV0902010.1"/>
    <property type="molecule type" value="Genomic_DNA"/>
</dbReference>
<gene>
    <name evidence="2" type="ORF">KTS37_09435</name>
</gene>
<proteinExistence type="predicted"/>
<dbReference type="Proteomes" id="UP001166304">
    <property type="component" value="Unassembled WGS sequence"/>
</dbReference>
<organism evidence="2 3">
    <name type="scientific">Haloarcula salina</name>
    <dbReference type="NCBI Taxonomy" id="1429914"/>
    <lineage>
        <taxon>Archaea</taxon>
        <taxon>Methanobacteriati</taxon>
        <taxon>Methanobacteriota</taxon>
        <taxon>Stenosarchaea group</taxon>
        <taxon>Halobacteria</taxon>
        <taxon>Halobacteriales</taxon>
        <taxon>Haloarculaceae</taxon>
        <taxon>Haloarcula</taxon>
    </lineage>
</organism>
<evidence type="ECO:0000259" key="1">
    <source>
        <dbReference type="Pfam" id="PF26222"/>
    </source>
</evidence>